<dbReference type="AlphaFoldDB" id="A0A0S7WLH3"/>
<dbReference type="Pfam" id="PF02775">
    <property type="entry name" value="TPP_enzyme_C"/>
    <property type="match status" value="1"/>
</dbReference>
<dbReference type="InterPro" id="IPR051457">
    <property type="entry name" value="2-oxoacid:Fd_oxidoreductase"/>
</dbReference>
<dbReference type="InterPro" id="IPR029061">
    <property type="entry name" value="THDP-binding"/>
</dbReference>
<evidence type="ECO:0000256" key="1">
    <source>
        <dbReference type="ARBA" id="ARBA00023002"/>
    </source>
</evidence>
<feature type="domain" description="Thiamine pyrophosphate enzyme TPP-binding" evidence="2">
    <location>
        <begin position="50"/>
        <end position="197"/>
    </location>
</feature>
<organism evidence="3 4">
    <name type="scientific">candidate division TA06 bacterium DG_26</name>
    <dbReference type="NCBI Taxonomy" id="1703771"/>
    <lineage>
        <taxon>Bacteria</taxon>
        <taxon>Bacteria division TA06</taxon>
    </lineage>
</organism>
<dbReference type="PANTHER" id="PTHR48084">
    <property type="entry name" value="2-OXOGLUTARATE OXIDOREDUCTASE SUBUNIT KORB-RELATED"/>
    <property type="match status" value="1"/>
</dbReference>
<comment type="caution">
    <text evidence="3">The sequence shown here is derived from an EMBL/GenBank/DDBJ whole genome shotgun (WGS) entry which is preliminary data.</text>
</comment>
<name>A0A0S7WLH3_UNCT6</name>
<proteinExistence type="predicted"/>
<evidence type="ECO:0000313" key="4">
    <source>
        <dbReference type="Proteomes" id="UP000051124"/>
    </source>
</evidence>
<accession>A0A0S7WLH3</accession>
<dbReference type="Gene3D" id="3.40.50.970">
    <property type="match status" value="1"/>
</dbReference>
<dbReference type="GO" id="GO:0016625">
    <property type="term" value="F:oxidoreductase activity, acting on the aldehyde or oxo group of donors, iron-sulfur protein as acceptor"/>
    <property type="evidence" value="ECO:0007669"/>
    <property type="project" value="UniProtKB-ARBA"/>
</dbReference>
<dbReference type="GO" id="GO:0045333">
    <property type="term" value="P:cellular respiration"/>
    <property type="evidence" value="ECO:0007669"/>
    <property type="project" value="UniProtKB-ARBA"/>
</dbReference>
<dbReference type="PANTHER" id="PTHR48084:SF1">
    <property type="entry name" value="2-OXOGLUTARATE SYNTHASE SUBUNIT KORB"/>
    <property type="match status" value="1"/>
</dbReference>
<dbReference type="SUPFAM" id="SSF52518">
    <property type="entry name" value="Thiamin diphosphate-binding fold (THDP-binding)"/>
    <property type="match status" value="1"/>
</dbReference>
<dbReference type="PATRIC" id="fig|1703771.3.peg.112"/>
<evidence type="ECO:0000259" key="2">
    <source>
        <dbReference type="Pfam" id="PF02775"/>
    </source>
</evidence>
<dbReference type="CDD" id="cd03375">
    <property type="entry name" value="TPP_OGFOR"/>
    <property type="match status" value="1"/>
</dbReference>
<dbReference type="GO" id="GO:0030976">
    <property type="term" value="F:thiamine pyrophosphate binding"/>
    <property type="evidence" value="ECO:0007669"/>
    <property type="project" value="InterPro"/>
</dbReference>
<dbReference type="Proteomes" id="UP000051124">
    <property type="component" value="Unassembled WGS sequence"/>
</dbReference>
<gene>
    <name evidence="3" type="ORF">AMJ40_01485</name>
</gene>
<protein>
    <recommendedName>
        <fullName evidence="2">Thiamine pyrophosphate enzyme TPP-binding domain-containing protein</fullName>
    </recommendedName>
</protein>
<keyword evidence="1" id="KW-0560">Oxidoreductase</keyword>
<dbReference type="EMBL" id="LIZT01000010">
    <property type="protein sequence ID" value="KPJ50895.1"/>
    <property type="molecule type" value="Genomic_DNA"/>
</dbReference>
<dbReference type="InterPro" id="IPR011766">
    <property type="entry name" value="TPP_enzyme_TPP-bd"/>
</dbReference>
<sequence>MIPYEDYLRIEKFPHIWCTGCGCGIVLKAIIRAIHRLGLHKDDVVMVSGIGCSSRTPGYVDFNTLHTTHGRAIAFATGVKLVKPGLNVMVITGDGDGTAIGGNHLIHAARRNIDLTVVLYNNHIYGMTGGQSSPTTPSGGYGTTTPYGNIEQPFDICALADASGASFVARSTAYHAVQLGRLIEQAIQKRGFSLVEVLTPCPTYFGRKNRLGLSIDMLKWQKENSVSVKSAQKMGPEELQGKVLVGVLVDREKPEYTEEYAKLIERAKSKEEA</sequence>
<evidence type="ECO:0000313" key="3">
    <source>
        <dbReference type="EMBL" id="KPJ50895.1"/>
    </source>
</evidence>
<reference evidence="3 4" key="1">
    <citation type="journal article" date="2015" name="Microbiome">
        <title>Genomic resolution of linkages in carbon, nitrogen, and sulfur cycling among widespread estuary sediment bacteria.</title>
        <authorList>
            <person name="Baker B.J."/>
            <person name="Lazar C.S."/>
            <person name="Teske A.P."/>
            <person name="Dick G.J."/>
        </authorList>
    </citation>
    <scope>NUCLEOTIDE SEQUENCE [LARGE SCALE GENOMIC DNA]</scope>
    <source>
        <strain evidence="3">DG_26</strain>
    </source>
</reference>